<accession>A0A0G1DLD3</accession>
<comment type="caution">
    <text evidence="1">The sequence shown here is derived from an EMBL/GenBank/DDBJ whole genome shotgun (WGS) entry which is preliminary data.</text>
</comment>
<reference evidence="1 2" key="1">
    <citation type="journal article" date="2015" name="Nature">
        <title>rRNA introns, odd ribosomes, and small enigmatic genomes across a large radiation of phyla.</title>
        <authorList>
            <person name="Brown C.T."/>
            <person name="Hug L.A."/>
            <person name="Thomas B.C."/>
            <person name="Sharon I."/>
            <person name="Castelle C.J."/>
            <person name="Singh A."/>
            <person name="Wilkins M.J."/>
            <person name="Williams K.H."/>
            <person name="Banfield J.F."/>
        </authorList>
    </citation>
    <scope>NUCLEOTIDE SEQUENCE [LARGE SCALE GENOMIC DNA]</scope>
</reference>
<dbReference type="Proteomes" id="UP000034894">
    <property type="component" value="Unassembled WGS sequence"/>
</dbReference>
<gene>
    <name evidence="1" type="ORF">UV73_C0002G0116</name>
</gene>
<organism evidence="1 2">
    <name type="scientific">Candidatus Gottesmanbacteria bacterium GW2011_GWA2_43_14</name>
    <dbReference type="NCBI Taxonomy" id="1618443"/>
    <lineage>
        <taxon>Bacteria</taxon>
        <taxon>Candidatus Gottesmaniibacteriota</taxon>
    </lineage>
</organism>
<evidence type="ECO:0008006" key="3">
    <source>
        <dbReference type="Google" id="ProtNLM"/>
    </source>
</evidence>
<name>A0A0G1DLD3_9BACT</name>
<dbReference type="EMBL" id="LCFP01000002">
    <property type="protein sequence ID" value="KKS98402.1"/>
    <property type="molecule type" value="Genomic_DNA"/>
</dbReference>
<protein>
    <recommendedName>
        <fullName evidence="3">Type 4 fimbrial biogenesis protein PilX N-terminal domain-containing protein</fullName>
    </recommendedName>
</protein>
<evidence type="ECO:0000313" key="1">
    <source>
        <dbReference type="EMBL" id="KKS98402.1"/>
    </source>
</evidence>
<dbReference type="STRING" id="1618443.UV73_C0002G0116"/>
<proteinExistence type="predicted"/>
<dbReference type="AlphaFoldDB" id="A0A0G1DLD3"/>
<sequence length="284" mass="30421">MKNNYIKKMQRENRGQIVLILVLLTVVGLTIGLSLISRTITDVRITSQIEQSSRAFSAAEAGIETALGGNVAIGPTGTVNLPGASANYSVKTIGGSSDPLVMPLTVPGDTQHVWLLDHNPDDSLNEAGYAYPAGSNLEICWGSQSTGAAAVLITLFYKDAGSYKVAKKAYDPENRGNNFIPAEILGGYCQGDYSYRIVIVAGSDIDPATDDFGLPADALMLLMRLQPLYAPTSFAVDPAQNLPLQGKIITSIGQTNTNIVRKIQVYQGFPVLPTLLDFSFFSEN</sequence>
<evidence type="ECO:0000313" key="2">
    <source>
        <dbReference type="Proteomes" id="UP000034894"/>
    </source>
</evidence>